<dbReference type="Pfam" id="PF03816">
    <property type="entry name" value="LytR_cpsA_psr"/>
    <property type="match status" value="1"/>
</dbReference>
<feature type="non-terminal residue" evidence="2">
    <location>
        <position position="254"/>
    </location>
</feature>
<comment type="caution">
    <text evidence="2">The sequence shown here is derived from an EMBL/GenBank/DDBJ whole genome shotgun (WGS) entry which is preliminary data.</text>
</comment>
<protein>
    <recommendedName>
        <fullName evidence="1">Cell envelope-related transcriptional attenuator domain-containing protein</fullName>
    </recommendedName>
</protein>
<dbReference type="InterPro" id="IPR004474">
    <property type="entry name" value="LytR_CpsA_psr"/>
</dbReference>
<dbReference type="InterPro" id="IPR050922">
    <property type="entry name" value="LytR/CpsA/Psr_CW_biosynth"/>
</dbReference>
<dbReference type="NCBIfam" id="TIGR00350">
    <property type="entry name" value="lytR_cpsA_psr"/>
    <property type="match status" value="1"/>
</dbReference>
<gene>
    <name evidence="2" type="ORF">S01H1_54011</name>
</gene>
<reference evidence="2" key="1">
    <citation type="journal article" date="2014" name="Front. Microbiol.">
        <title>High frequency of phylogenetically diverse reductive dehalogenase-homologous genes in deep subseafloor sedimentary metagenomes.</title>
        <authorList>
            <person name="Kawai M."/>
            <person name="Futagami T."/>
            <person name="Toyoda A."/>
            <person name="Takaki Y."/>
            <person name="Nishi S."/>
            <person name="Hori S."/>
            <person name="Arai W."/>
            <person name="Tsubouchi T."/>
            <person name="Morono Y."/>
            <person name="Uchiyama I."/>
            <person name="Ito T."/>
            <person name="Fujiyama A."/>
            <person name="Inagaki F."/>
            <person name="Takami H."/>
        </authorList>
    </citation>
    <scope>NUCLEOTIDE SEQUENCE</scope>
    <source>
        <strain evidence="2">Expedition CK06-06</strain>
    </source>
</reference>
<organism evidence="2">
    <name type="scientific">marine sediment metagenome</name>
    <dbReference type="NCBI Taxonomy" id="412755"/>
    <lineage>
        <taxon>unclassified sequences</taxon>
        <taxon>metagenomes</taxon>
        <taxon>ecological metagenomes</taxon>
    </lineage>
</organism>
<dbReference type="PANTHER" id="PTHR33392:SF6">
    <property type="entry name" value="POLYISOPRENYL-TEICHOIC ACID--PEPTIDOGLYCAN TEICHOIC ACID TRANSFERASE TAGU"/>
    <property type="match status" value="1"/>
</dbReference>
<dbReference type="AlphaFoldDB" id="X0VU73"/>
<proteinExistence type="predicted"/>
<dbReference type="EMBL" id="BARS01035009">
    <property type="protein sequence ID" value="GAG14692.1"/>
    <property type="molecule type" value="Genomic_DNA"/>
</dbReference>
<evidence type="ECO:0000313" key="2">
    <source>
        <dbReference type="EMBL" id="GAG14692.1"/>
    </source>
</evidence>
<name>X0VU73_9ZZZZ</name>
<dbReference type="Gene3D" id="3.40.630.190">
    <property type="entry name" value="LCP protein"/>
    <property type="match status" value="1"/>
</dbReference>
<dbReference type="PANTHER" id="PTHR33392">
    <property type="entry name" value="POLYISOPRENYL-TEICHOIC ACID--PEPTIDOGLYCAN TEICHOIC ACID TRANSFERASE TAGU"/>
    <property type="match status" value="1"/>
</dbReference>
<evidence type="ECO:0000259" key="1">
    <source>
        <dbReference type="Pfam" id="PF03816"/>
    </source>
</evidence>
<accession>X0VU73</accession>
<sequence length="254" mass="28619">MYGEMNDYEGGGLGLLNQTMLYNLGISADHYIKVGFDGLIGLVDAMGGIDVPVHCRLEDYWPYPNEQGEYYRIALEPGIHHMDGELALWYSRSRKTTSVFSRERRQQQVLEAMWQGAKQMNLLEAVPSLYEQMAHLFETNLGMGNILSLAVTAAQLDAANIKRRNIGWSQVEPYTTPYGGGVYLPIWPEIEPIIADVLSPASVNRAEQGAVLVEVWNGTEHVDWDLLAADRLYRYGYVPVIGNADRRDYSQTEI</sequence>
<feature type="domain" description="Cell envelope-related transcriptional attenuator" evidence="1">
    <location>
        <begin position="8"/>
        <end position="118"/>
    </location>
</feature>